<name>A0ABR8J2F8_9NOST</name>
<evidence type="ECO:0000259" key="1">
    <source>
        <dbReference type="Pfam" id="PF07929"/>
    </source>
</evidence>
<dbReference type="Proteomes" id="UP000660381">
    <property type="component" value="Unassembled WGS sequence"/>
</dbReference>
<gene>
    <name evidence="2" type="ORF">H6G68_07970</name>
</gene>
<accession>A0ABR8J2F8</accession>
<reference evidence="2 3" key="1">
    <citation type="journal article" date="2020" name="ISME J.">
        <title>Comparative genomics reveals insights into cyanobacterial evolution and habitat adaptation.</title>
        <authorList>
            <person name="Chen M.Y."/>
            <person name="Teng W.K."/>
            <person name="Zhao L."/>
            <person name="Hu C.X."/>
            <person name="Zhou Y.K."/>
            <person name="Han B.P."/>
            <person name="Song L.R."/>
            <person name="Shu W.S."/>
        </authorList>
    </citation>
    <scope>NUCLEOTIDE SEQUENCE [LARGE SCALE GENOMIC DNA]</scope>
    <source>
        <strain evidence="2 3">FACHB-362</strain>
    </source>
</reference>
<sequence length="48" mass="5230">MRVEEIVPQKLSSSAPVCIAGNGFCPPENCGGPWGFMKAKQKYSIMKN</sequence>
<keyword evidence="3" id="KW-1185">Reference proteome</keyword>
<dbReference type="SUPFAM" id="SSF159941">
    <property type="entry name" value="MM3350-like"/>
    <property type="match status" value="1"/>
</dbReference>
<dbReference type="Gene3D" id="3.10.290.30">
    <property type="entry name" value="MM3350-like"/>
    <property type="match status" value="1"/>
</dbReference>
<dbReference type="InterPro" id="IPR012912">
    <property type="entry name" value="Plasmid_pRiA4b_Orf3-like"/>
</dbReference>
<dbReference type="Pfam" id="PF07929">
    <property type="entry name" value="PRiA4_ORF3"/>
    <property type="match status" value="1"/>
</dbReference>
<evidence type="ECO:0000313" key="3">
    <source>
        <dbReference type="Proteomes" id="UP000660381"/>
    </source>
</evidence>
<evidence type="ECO:0000313" key="2">
    <source>
        <dbReference type="EMBL" id="MBD2691692.1"/>
    </source>
</evidence>
<protein>
    <recommendedName>
        <fullName evidence="1">Plasmid pRiA4b Orf3-like domain-containing protein</fullName>
    </recommendedName>
</protein>
<feature type="domain" description="Plasmid pRiA4b Orf3-like" evidence="1">
    <location>
        <begin position="2"/>
        <end position="39"/>
    </location>
</feature>
<dbReference type="InterPro" id="IPR024047">
    <property type="entry name" value="MM3350-like_sf"/>
</dbReference>
<organism evidence="2 3">
    <name type="scientific">Anabaena catenula FACHB-362</name>
    <dbReference type="NCBI Taxonomy" id="2692877"/>
    <lineage>
        <taxon>Bacteria</taxon>
        <taxon>Bacillati</taxon>
        <taxon>Cyanobacteriota</taxon>
        <taxon>Cyanophyceae</taxon>
        <taxon>Nostocales</taxon>
        <taxon>Nostocaceae</taxon>
        <taxon>Anabaena</taxon>
    </lineage>
</organism>
<proteinExistence type="predicted"/>
<comment type="caution">
    <text evidence="2">The sequence shown here is derived from an EMBL/GenBank/DDBJ whole genome shotgun (WGS) entry which is preliminary data.</text>
</comment>
<dbReference type="EMBL" id="JACJTQ010000008">
    <property type="protein sequence ID" value="MBD2691692.1"/>
    <property type="molecule type" value="Genomic_DNA"/>
</dbReference>